<evidence type="ECO:0000313" key="3">
    <source>
        <dbReference type="Proteomes" id="UP000256964"/>
    </source>
</evidence>
<dbReference type="AlphaFoldDB" id="A0A371D7D8"/>
<organism evidence="2 3">
    <name type="scientific">Lentinus brumalis</name>
    <dbReference type="NCBI Taxonomy" id="2498619"/>
    <lineage>
        <taxon>Eukaryota</taxon>
        <taxon>Fungi</taxon>
        <taxon>Dikarya</taxon>
        <taxon>Basidiomycota</taxon>
        <taxon>Agaricomycotina</taxon>
        <taxon>Agaricomycetes</taxon>
        <taxon>Polyporales</taxon>
        <taxon>Polyporaceae</taxon>
        <taxon>Lentinus</taxon>
    </lineage>
</organism>
<proteinExistence type="predicted"/>
<sequence length="143" mass="15429">MSDRKRPATAMRSLGQVRGPTDGHGRNEGGGDTAASAQKTPKATASLLGRRSSRRQARRRHCRDSATPEKSSNTPWSGILKIETGAEIMGFNVLTLCSDPDSRLSALESLHFSTGLLASSVAEMLEAFILRFSLTVEHHASDH</sequence>
<feature type="compositionally biased region" description="Basic residues" evidence="1">
    <location>
        <begin position="51"/>
        <end position="62"/>
    </location>
</feature>
<reference evidence="2 3" key="1">
    <citation type="journal article" date="2018" name="Biotechnol. Biofuels">
        <title>Integrative visual omics of the white-rot fungus Polyporus brumalis exposes the biotechnological potential of its oxidative enzymes for delignifying raw plant biomass.</title>
        <authorList>
            <person name="Miyauchi S."/>
            <person name="Rancon A."/>
            <person name="Drula E."/>
            <person name="Hage H."/>
            <person name="Chaduli D."/>
            <person name="Favel A."/>
            <person name="Grisel S."/>
            <person name="Henrissat B."/>
            <person name="Herpoel-Gimbert I."/>
            <person name="Ruiz-Duenas F.J."/>
            <person name="Chevret D."/>
            <person name="Hainaut M."/>
            <person name="Lin J."/>
            <person name="Wang M."/>
            <person name="Pangilinan J."/>
            <person name="Lipzen A."/>
            <person name="Lesage-Meessen L."/>
            <person name="Navarro D."/>
            <person name="Riley R."/>
            <person name="Grigoriev I.V."/>
            <person name="Zhou S."/>
            <person name="Raouche S."/>
            <person name="Rosso M.N."/>
        </authorList>
    </citation>
    <scope>NUCLEOTIDE SEQUENCE [LARGE SCALE GENOMIC DNA]</scope>
    <source>
        <strain evidence="2 3">BRFM 1820</strain>
    </source>
</reference>
<dbReference type="EMBL" id="KZ857411">
    <property type="protein sequence ID" value="RDX48466.1"/>
    <property type="molecule type" value="Genomic_DNA"/>
</dbReference>
<evidence type="ECO:0000256" key="1">
    <source>
        <dbReference type="SAM" id="MobiDB-lite"/>
    </source>
</evidence>
<evidence type="ECO:0000313" key="2">
    <source>
        <dbReference type="EMBL" id="RDX48466.1"/>
    </source>
</evidence>
<accession>A0A371D7D8</accession>
<gene>
    <name evidence="2" type="ORF">OH76DRAFT_1483839</name>
</gene>
<feature type="region of interest" description="Disordered" evidence="1">
    <location>
        <begin position="1"/>
        <end position="78"/>
    </location>
</feature>
<dbReference type="Proteomes" id="UP000256964">
    <property type="component" value="Unassembled WGS sequence"/>
</dbReference>
<name>A0A371D7D8_9APHY</name>
<protein>
    <submittedName>
        <fullName evidence="2">Uncharacterized protein</fullName>
    </submittedName>
</protein>
<keyword evidence="3" id="KW-1185">Reference proteome</keyword>